<evidence type="ECO:0000256" key="2">
    <source>
        <dbReference type="ARBA" id="ARBA00005876"/>
    </source>
</evidence>
<evidence type="ECO:0000256" key="3">
    <source>
        <dbReference type="ARBA" id="ARBA00022692"/>
    </source>
</evidence>
<evidence type="ECO:0000256" key="5">
    <source>
        <dbReference type="ARBA" id="ARBA00022989"/>
    </source>
</evidence>
<evidence type="ECO:0000256" key="9">
    <source>
        <dbReference type="ARBA" id="ARBA00042956"/>
    </source>
</evidence>
<dbReference type="GO" id="GO:0006355">
    <property type="term" value="P:regulation of DNA-templated transcription"/>
    <property type="evidence" value="ECO:0007669"/>
    <property type="project" value="TreeGrafter"/>
</dbReference>
<protein>
    <recommendedName>
        <fullName evidence="7">Protein ATP1B4</fullName>
    </recommendedName>
    <alternativeName>
        <fullName evidence="9">X,K-ATPase subunit beta-m</fullName>
    </alternativeName>
    <alternativeName>
        <fullName evidence="8">X/potassium-transporting ATPase subunit beta-m</fullName>
    </alternativeName>
</protein>
<dbReference type="PANTHER" id="PTHR11523:SF12">
    <property type="entry name" value="PROTEIN ATP1B4"/>
    <property type="match status" value="1"/>
</dbReference>
<keyword evidence="4" id="KW-0735">Signal-anchor</keyword>
<dbReference type="AlphaFoldDB" id="A0AAV7VBP0"/>
<dbReference type="Proteomes" id="UP001066276">
    <property type="component" value="Chromosome 2_1"/>
</dbReference>
<keyword evidence="3 11" id="KW-0812">Transmembrane</keyword>
<evidence type="ECO:0000256" key="4">
    <source>
        <dbReference type="ARBA" id="ARBA00022968"/>
    </source>
</evidence>
<evidence type="ECO:0000256" key="10">
    <source>
        <dbReference type="SAM" id="MobiDB-lite"/>
    </source>
</evidence>
<evidence type="ECO:0000256" key="6">
    <source>
        <dbReference type="ARBA" id="ARBA00023136"/>
    </source>
</evidence>
<dbReference type="InterPro" id="IPR038702">
    <property type="entry name" value="Na/K_ATPase_sub_beta_sf"/>
</dbReference>
<dbReference type="PROSITE" id="PS00391">
    <property type="entry name" value="ATPASE_NA_K_BETA_2"/>
    <property type="match status" value="1"/>
</dbReference>
<reference evidence="12" key="1">
    <citation type="journal article" date="2022" name="bioRxiv">
        <title>Sequencing and chromosome-scale assembly of the giantPleurodeles waltlgenome.</title>
        <authorList>
            <person name="Brown T."/>
            <person name="Elewa A."/>
            <person name="Iarovenko S."/>
            <person name="Subramanian E."/>
            <person name="Araus A.J."/>
            <person name="Petzold A."/>
            <person name="Susuki M."/>
            <person name="Suzuki K.-i.T."/>
            <person name="Hayashi T."/>
            <person name="Toyoda A."/>
            <person name="Oliveira C."/>
            <person name="Osipova E."/>
            <person name="Leigh N.D."/>
            <person name="Simon A."/>
            <person name="Yun M.H."/>
        </authorList>
    </citation>
    <scope>NUCLEOTIDE SEQUENCE</scope>
    <source>
        <strain evidence="12">20211129_DDA</strain>
        <tissue evidence="12">Liver</tissue>
    </source>
</reference>
<evidence type="ECO:0000256" key="8">
    <source>
        <dbReference type="ARBA" id="ARBA00041325"/>
    </source>
</evidence>
<feature type="region of interest" description="Disordered" evidence="10">
    <location>
        <begin position="1"/>
        <end position="30"/>
    </location>
</feature>
<feature type="transmembrane region" description="Helical" evidence="11">
    <location>
        <begin position="285"/>
        <end position="310"/>
    </location>
</feature>
<comment type="subcellular location">
    <subcellularLocation>
        <location evidence="1">Membrane</location>
        <topology evidence="1">Single-pass type II membrane protein</topology>
    </subcellularLocation>
</comment>
<name>A0AAV7VBP0_PLEWA</name>
<dbReference type="FunFam" id="2.60.40.1660:FF:000001">
    <property type="entry name" value="Sodium/potassium-transporting ATPase subunit beta"/>
    <property type="match status" value="1"/>
</dbReference>
<dbReference type="Gene3D" id="2.60.40.1660">
    <property type="entry name" value="Na, k-atpase alpha subunit"/>
    <property type="match status" value="1"/>
</dbReference>
<dbReference type="PANTHER" id="PTHR11523">
    <property type="entry name" value="SODIUM/POTASSIUM-DEPENDENT ATPASE BETA SUBUNIT"/>
    <property type="match status" value="1"/>
</dbReference>
<sequence>MVVWAALPGDSGGSGSSGGPGGQDLRSTPEALPGDVELEESARSQQSYNLCGEPADHRSASSTYIGGTKTGAMREVITIAADDDRCQKEKWEALEKEVTDLEAIHKHTGAQKILVTDKHILNHDRCRLWGPVPCSDRRKQREEIALRTSTRIPFTWSSLFSRAIAHAPVGSHTSYGDGVLCSEHLTFISSLPQGYLPQPQQHRKEQAMAMNSVACESEECHGNSLPMLENKVGGSQLSVVDKEELQKKKSKKTFGERMLDAKTFVWNPETREFMGRTSRSWAQILLFYLAFYAFLAAMFSLCMYVLLLTISPYVPTYRERVFPPGVMIRPHLSGFHVSFNASESSTWSPYVEQMHSFLEAYNDSLQSTKNIDCTPGKYYRQPGKDDEARKACQFKRSMLQNCSGIEDPTFGYSVGQPCLFLKMNRIVGYEAGEGTPIYVTCEVQRGQEGDLNSFNLYPGNGAFDLMYYPYYGKLTHVNYTSPLVAVHFTEARKNHPVTVQCKLNGKDIISDSNNDRFLGRIIFTLEIGI</sequence>
<evidence type="ECO:0000256" key="11">
    <source>
        <dbReference type="SAM" id="Phobius"/>
    </source>
</evidence>
<evidence type="ECO:0000256" key="7">
    <source>
        <dbReference type="ARBA" id="ARBA00039968"/>
    </source>
</evidence>
<keyword evidence="6 11" id="KW-0472">Membrane</keyword>
<keyword evidence="13" id="KW-1185">Reference proteome</keyword>
<dbReference type="GO" id="GO:0005890">
    <property type="term" value="C:sodium:potassium-exchanging ATPase complex"/>
    <property type="evidence" value="ECO:0007669"/>
    <property type="project" value="InterPro"/>
</dbReference>
<evidence type="ECO:0000313" key="12">
    <source>
        <dbReference type="EMBL" id="KAJ1197816.1"/>
    </source>
</evidence>
<gene>
    <name evidence="12" type="ORF">NDU88_001664</name>
</gene>
<evidence type="ECO:0000256" key="1">
    <source>
        <dbReference type="ARBA" id="ARBA00004606"/>
    </source>
</evidence>
<dbReference type="EMBL" id="JANPWB010000003">
    <property type="protein sequence ID" value="KAJ1197816.1"/>
    <property type="molecule type" value="Genomic_DNA"/>
</dbReference>
<dbReference type="GO" id="GO:0005637">
    <property type="term" value="C:nuclear inner membrane"/>
    <property type="evidence" value="ECO:0007669"/>
    <property type="project" value="TreeGrafter"/>
</dbReference>
<comment type="caution">
    <text evidence="12">The sequence shown here is derived from an EMBL/GenBank/DDBJ whole genome shotgun (WGS) entry which is preliminary data.</text>
</comment>
<feature type="compositionally biased region" description="Gly residues" evidence="10">
    <location>
        <begin position="10"/>
        <end position="22"/>
    </location>
</feature>
<proteinExistence type="inferred from homology"/>
<dbReference type="InterPro" id="IPR000402">
    <property type="entry name" value="Na/K_ATPase_sub_beta"/>
</dbReference>
<dbReference type="GO" id="GO:0006814">
    <property type="term" value="P:sodium ion transport"/>
    <property type="evidence" value="ECO:0007669"/>
    <property type="project" value="InterPro"/>
</dbReference>
<dbReference type="GO" id="GO:0006813">
    <property type="term" value="P:potassium ion transport"/>
    <property type="evidence" value="ECO:0007669"/>
    <property type="project" value="InterPro"/>
</dbReference>
<comment type="similarity">
    <text evidence="2">Belongs to the X(+)/potassium ATPases subunit beta family.</text>
</comment>
<dbReference type="Gene3D" id="1.20.5.170">
    <property type="match status" value="1"/>
</dbReference>
<organism evidence="12 13">
    <name type="scientific">Pleurodeles waltl</name>
    <name type="common">Iberian ribbed newt</name>
    <dbReference type="NCBI Taxonomy" id="8319"/>
    <lineage>
        <taxon>Eukaryota</taxon>
        <taxon>Metazoa</taxon>
        <taxon>Chordata</taxon>
        <taxon>Craniata</taxon>
        <taxon>Vertebrata</taxon>
        <taxon>Euteleostomi</taxon>
        <taxon>Amphibia</taxon>
        <taxon>Batrachia</taxon>
        <taxon>Caudata</taxon>
        <taxon>Salamandroidea</taxon>
        <taxon>Salamandridae</taxon>
        <taxon>Pleurodelinae</taxon>
        <taxon>Pleurodeles</taxon>
    </lineage>
</organism>
<accession>A0AAV7VBP0</accession>
<keyword evidence="5 11" id="KW-1133">Transmembrane helix</keyword>
<dbReference type="NCBIfam" id="TIGR01107">
    <property type="entry name" value="Na_K_ATPase_bet"/>
    <property type="match status" value="1"/>
</dbReference>
<evidence type="ECO:0000313" key="13">
    <source>
        <dbReference type="Proteomes" id="UP001066276"/>
    </source>
</evidence>
<dbReference type="Pfam" id="PF00287">
    <property type="entry name" value="Na_K-ATPase"/>
    <property type="match status" value="1"/>
</dbReference>